<dbReference type="Proteomes" id="UP000184139">
    <property type="component" value="Unassembled WGS sequence"/>
</dbReference>
<accession>A0A1M5UWB8</accession>
<dbReference type="InterPro" id="IPR014867">
    <property type="entry name" value="Spore_coat_CotH_CotH2/3/7"/>
</dbReference>
<evidence type="ECO:0000313" key="1">
    <source>
        <dbReference type="EMBL" id="SHH67168.1"/>
    </source>
</evidence>
<organism evidence="1 2">
    <name type="scientific">Desulfofustis glycolicus DSM 9705</name>
    <dbReference type="NCBI Taxonomy" id="1121409"/>
    <lineage>
        <taxon>Bacteria</taxon>
        <taxon>Pseudomonadati</taxon>
        <taxon>Thermodesulfobacteriota</taxon>
        <taxon>Desulfobulbia</taxon>
        <taxon>Desulfobulbales</taxon>
        <taxon>Desulfocapsaceae</taxon>
        <taxon>Desulfofustis</taxon>
    </lineage>
</organism>
<name>A0A1M5UWB8_9BACT</name>
<sequence>MFYRIVGYASLIVTALSALLAADHFYFAGFRDRQDGGAVNEAFLRKGSLGNLLRQGNYLSVSDDTVEYAIHDMCASDEEVRRFNPHNSFRMRMRIDSIRKGDLEVVLVVKQDGTEREGQRYAKRFFVYPGQHYYAFTFEADIEDRLELQFVVESGAELILRDLIVDGRFGRNLTLIKDGLPQSGTFSKEVAVTSIQSNSAASGVPLNTTVTPLSFAFDQSAASALYQGVFPGKRNEGYCRFVANLQPLDREPITDGMPPVVQITATAEDLTGPSGILTNKENKGKASEVPADIIIHNGKDSKKQKIGLRFHGGGIGRTKYTESYRVYARQRYGKADIDPRLIFDQPRSKPLRTIVLKYTYQAYYEKRQDFNPFNHSFALDIADHIGALVPSHGLVDFHLNDESKGLYLAMEHLSDKTIGNWLGHDDFTVYHYRKENPKSVEKLYTLLLAQVRLAKGEAAFQAFRRIFNIDNVVNSILLSMYIADDDFCQGAEVIKNDFDSPGAIITTINWDLDHGFLTYDDGRFRVDPSRSTMYILQEPKGITTCHKRYMYAWLYSQSDQFRKRLRQRLEDLIKKELSPEYLSRLLEPYRRINEHYFAGEFAGAIRDLESFTKHRATLLLDQLSEFERKTEESIE</sequence>
<protein>
    <submittedName>
        <fullName evidence="1">CotH protein</fullName>
    </submittedName>
</protein>
<dbReference type="AlphaFoldDB" id="A0A1M5UWB8"/>
<reference evidence="1 2" key="1">
    <citation type="submission" date="2016-11" db="EMBL/GenBank/DDBJ databases">
        <authorList>
            <person name="Jaros S."/>
            <person name="Januszkiewicz K."/>
            <person name="Wedrychowicz H."/>
        </authorList>
    </citation>
    <scope>NUCLEOTIDE SEQUENCE [LARGE SCALE GENOMIC DNA]</scope>
    <source>
        <strain evidence="1 2">DSM 9705</strain>
    </source>
</reference>
<dbReference type="Pfam" id="PF08757">
    <property type="entry name" value="CotH"/>
    <property type="match status" value="1"/>
</dbReference>
<dbReference type="OrthoDB" id="3235126at2"/>
<proteinExistence type="predicted"/>
<keyword evidence="2" id="KW-1185">Reference proteome</keyword>
<evidence type="ECO:0000313" key="2">
    <source>
        <dbReference type="Proteomes" id="UP000184139"/>
    </source>
</evidence>
<dbReference type="EMBL" id="FQXS01000006">
    <property type="protein sequence ID" value="SHH67168.1"/>
    <property type="molecule type" value="Genomic_DNA"/>
</dbReference>
<gene>
    <name evidence="1" type="ORF">SAMN02745124_01353</name>
</gene>
<dbReference type="RefSeq" id="WP_073374545.1">
    <property type="nucleotide sequence ID" value="NZ_FQXS01000006.1"/>
</dbReference>
<dbReference type="STRING" id="1121409.SAMN02745124_01353"/>